<accession>A0ABW0JCI6</accession>
<protein>
    <submittedName>
        <fullName evidence="1">Uncharacterized protein</fullName>
    </submittedName>
</protein>
<gene>
    <name evidence="1" type="ORF">ACFPTO_19040</name>
</gene>
<dbReference type="Proteomes" id="UP001596103">
    <property type="component" value="Unassembled WGS sequence"/>
</dbReference>
<keyword evidence="2" id="KW-1185">Reference proteome</keyword>
<proteinExistence type="predicted"/>
<evidence type="ECO:0000313" key="2">
    <source>
        <dbReference type="Proteomes" id="UP001596103"/>
    </source>
</evidence>
<sequence>MVIQSGTTKLDGLGRRFDLALVFCAPRARVAIRILRDTKIAAPATPGAVHRFSSNSAPHLISPASGRGGGKTHCLYSPLKYPEKRPMCELINIDHGSTLTNISVIDGDRTVPAEPIERSTLCRNALLRASSMAIPSAHPVFVNSFETDVFHGEQR</sequence>
<comment type="caution">
    <text evidence="1">The sequence shown here is derived from an EMBL/GenBank/DDBJ whole genome shotgun (WGS) entry which is preliminary data.</text>
</comment>
<reference evidence="2" key="1">
    <citation type="journal article" date="2019" name="Int. J. Syst. Evol. Microbiol.">
        <title>The Global Catalogue of Microorganisms (GCM) 10K type strain sequencing project: providing services to taxonomists for standard genome sequencing and annotation.</title>
        <authorList>
            <consortium name="The Broad Institute Genomics Platform"/>
            <consortium name="The Broad Institute Genome Sequencing Center for Infectious Disease"/>
            <person name="Wu L."/>
            <person name="Ma J."/>
        </authorList>
    </citation>
    <scope>NUCLEOTIDE SEQUENCE [LARGE SCALE GENOMIC DNA]</scope>
    <source>
        <strain evidence="2">CCUG 56042</strain>
    </source>
</reference>
<dbReference type="RefSeq" id="WP_377713693.1">
    <property type="nucleotide sequence ID" value="NZ_JBHSMP010000025.1"/>
</dbReference>
<dbReference type="EMBL" id="JBHSMP010000025">
    <property type="protein sequence ID" value="MFC5430876.1"/>
    <property type="molecule type" value="Genomic_DNA"/>
</dbReference>
<evidence type="ECO:0000313" key="1">
    <source>
        <dbReference type="EMBL" id="MFC5430876.1"/>
    </source>
</evidence>
<name>A0ABW0JCI6_9BURK</name>
<organism evidence="1 2">
    <name type="scientific">Paraburkholderia denitrificans</name>
    <dbReference type="NCBI Taxonomy" id="694025"/>
    <lineage>
        <taxon>Bacteria</taxon>
        <taxon>Pseudomonadati</taxon>
        <taxon>Pseudomonadota</taxon>
        <taxon>Betaproteobacteria</taxon>
        <taxon>Burkholderiales</taxon>
        <taxon>Burkholderiaceae</taxon>
        <taxon>Paraburkholderia</taxon>
    </lineage>
</organism>